<dbReference type="Proteomes" id="UP001055072">
    <property type="component" value="Unassembled WGS sequence"/>
</dbReference>
<sequence>MSHSNAALEVQLSSEVFEELNDDRTIILALLALVVYEHIITFEREVQVVWRREFSIYSVLLLVSRYCTLLFFFVDVASITNIPQSCGVALGIVDGLQMSLVLNTSVLAALRAFAISTWRFRAFIALSIFIAGSVSIGIDLYQLSTVTAIRLSFLQFKACATKSTIRPVSNLQCMVYQVQYALAMMSAACNVFADLSLLVVILVKSWKTWMLTRQADHKFSIAQSMLRDGIIYFLALLILNIVQILITKITGQLLIEPVIIALTSVLSSRFIINLRWQEYKRNRFSELSMDSFFFATMEDIGITVDNQEGPHSKDIESGPSVPQLSPNFLGSAPPYLRRRDLVLMLVIV</sequence>
<proteinExistence type="predicted"/>
<evidence type="ECO:0000313" key="1">
    <source>
        <dbReference type="EMBL" id="KAI0092856.1"/>
    </source>
</evidence>
<evidence type="ECO:0000313" key="2">
    <source>
        <dbReference type="Proteomes" id="UP001055072"/>
    </source>
</evidence>
<dbReference type="EMBL" id="MU274903">
    <property type="protein sequence ID" value="KAI0092856.1"/>
    <property type="molecule type" value="Genomic_DNA"/>
</dbReference>
<gene>
    <name evidence="1" type="ORF">BDY19DRAFT_903594</name>
</gene>
<reference evidence="1" key="1">
    <citation type="journal article" date="2021" name="Environ. Microbiol.">
        <title>Gene family expansions and transcriptome signatures uncover fungal adaptations to wood decay.</title>
        <authorList>
            <person name="Hage H."/>
            <person name="Miyauchi S."/>
            <person name="Viragh M."/>
            <person name="Drula E."/>
            <person name="Min B."/>
            <person name="Chaduli D."/>
            <person name="Navarro D."/>
            <person name="Favel A."/>
            <person name="Norest M."/>
            <person name="Lesage-Meessen L."/>
            <person name="Balint B."/>
            <person name="Merenyi Z."/>
            <person name="de Eugenio L."/>
            <person name="Morin E."/>
            <person name="Martinez A.T."/>
            <person name="Baldrian P."/>
            <person name="Stursova M."/>
            <person name="Martinez M.J."/>
            <person name="Novotny C."/>
            <person name="Magnuson J.K."/>
            <person name="Spatafora J.W."/>
            <person name="Maurice S."/>
            <person name="Pangilinan J."/>
            <person name="Andreopoulos W."/>
            <person name="LaButti K."/>
            <person name="Hundley H."/>
            <person name="Na H."/>
            <person name="Kuo A."/>
            <person name="Barry K."/>
            <person name="Lipzen A."/>
            <person name="Henrissat B."/>
            <person name="Riley R."/>
            <person name="Ahrendt S."/>
            <person name="Nagy L.G."/>
            <person name="Grigoriev I.V."/>
            <person name="Martin F."/>
            <person name="Rosso M.N."/>
        </authorList>
    </citation>
    <scope>NUCLEOTIDE SEQUENCE</scope>
    <source>
        <strain evidence="1">CBS 384.51</strain>
    </source>
</reference>
<keyword evidence="2" id="KW-1185">Reference proteome</keyword>
<comment type="caution">
    <text evidence="1">The sequence shown here is derived from an EMBL/GenBank/DDBJ whole genome shotgun (WGS) entry which is preliminary data.</text>
</comment>
<accession>A0ACB8UF12</accession>
<name>A0ACB8UF12_9APHY</name>
<protein>
    <submittedName>
        <fullName evidence="1">Uncharacterized protein</fullName>
    </submittedName>
</protein>
<organism evidence="1 2">
    <name type="scientific">Irpex rosettiformis</name>
    <dbReference type="NCBI Taxonomy" id="378272"/>
    <lineage>
        <taxon>Eukaryota</taxon>
        <taxon>Fungi</taxon>
        <taxon>Dikarya</taxon>
        <taxon>Basidiomycota</taxon>
        <taxon>Agaricomycotina</taxon>
        <taxon>Agaricomycetes</taxon>
        <taxon>Polyporales</taxon>
        <taxon>Irpicaceae</taxon>
        <taxon>Irpex</taxon>
    </lineage>
</organism>